<gene>
    <name evidence="1" type="ORF">R3Q59_01975</name>
</gene>
<keyword evidence="2" id="KW-1185">Reference proteome</keyword>
<dbReference type="Proteomes" id="UP001185737">
    <property type="component" value="Unassembled WGS sequence"/>
</dbReference>
<name>A0ABU4C6Y3_RHOJO</name>
<evidence type="ECO:0000313" key="1">
    <source>
        <dbReference type="EMBL" id="MDV6279279.1"/>
    </source>
</evidence>
<reference evidence="1 2" key="1">
    <citation type="submission" date="2023-10" db="EMBL/GenBank/DDBJ databases">
        <title>Development of a sustainable strategy for remediation of hydrocarbon-contaminated territories based on the waste exchange concept.</title>
        <authorList>
            <person name="Krivoruchko A."/>
        </authorList>
    </citation>
    <scope>NUCLEOTIDE SEQUENCE [LARGE SCALE GENOMIC DNA]</scope>
    <source>
        <strain evidence="1 2">IEGM 60</strain>
    </source>
</reference>
<organism evidence="1 2">
    <name type="scientific">Rhodococcus jostii</name>
    <dbReference type="NCBI Taxonomy" id="132919"/>
    <lineage>
        <taxon>Bacteria</taxon>
        <taxon>Bacillati</taxon>
        <taxon>Actinomycetota</taxon>
        <taxon>Actinomycetes</taxon>
        <taxon>Mycobacteriales</taxon>
        <taxon>Nocardiaceae</taxon>
        <taxon>Rhodococcus</taxon>
    </lineage>
</organism>
<comment type="caution">
    <text evidence="1">The sequence shown here is derived from an EMBL/GenBank/DDBJ whole genome shotgun (WGS) entry which is preliminary data.</text>
</comment>
<evidence type="ECO:0000313" key="2">
    <source>
        <dbReference type="Proteomes" id="UP001185737"/>
    </source>
</evidence>
<dbReference type="RefSeq" id="WP_280782306.1">
    <property type="nucleotide sequence ID" value="NZ_JAWLKA010000001.1"/>
</dbReference>
<sequence>MRFEVISAGEGRYRRPDGSIGRRIVQLRVIPKLKRFKIGLFTDDNGRPELVVHPDVKLGRVHFPPVDEQPEP</sequence>
<dbReference type="EMBL" id="JAWLKA010000001">
    <property type="protein sequence ID" value="MDV6279279.1"/>
    <property type="molecule type" value="Genomic_DNA"/>
</dbReference>
<accession>A0ABU4C6Y3</accession>
<protein>
    <submittedName>
        <fullName evidence="1">Uncharacterized protein</fullName>
    </submittedName>
</protein>
<proteinExistence type="predicted"/>